<dbReference type="PRINTS" id="PR01040">
    <property type="entry name" value="TRNASYNTHTYR"/>
</dbReference>
<keyword evidence="14" id="KW-1185">Reference proteome</keyword>
<dbReference type="SUPFAM" id="SSF52374">
    <property type="entry name" value="Nucleotidylyl transferase"/>
    <property type="match status" value="1"/>
</dbReference>
<keyword evidence="4 11" id="KW-0067">ATP-binding</keyword>
<dbReference type="GO" id="GO:0003723">
    <property type="term" value="F:RNA binding"/>
    <property type="evidence" value="ECO:0007669"/>
    <property type="project" value="UniProtKB-KW"/>
</dbReference>
<dbReference type="InterPro" id="IPR002305">
    <property type="entry name" value="aa-tRNA-synth_Ic"/>
</dbReference>
<evidence type="ECO:0000313" key="13">
    <source>
        <dbReference type="EMBL" id="WWC86599.1"/>
    </source>
</evidence>
<dbReference type="GO" id="GO:0004831">
    <property type="term" value="F:tyrosine-tRNA ligase activity"/>
    <property type="evidence" value="ECO:0007669"/>
    <property type="project" value="UniProtKB-EC"/>
</dbReference>
<dbReference type="RefSeq" id="XP_066073362.1">
    <property type="nucleotide sequence ID" value="XM_066217265.1"/>
</dbReference>
<dbReference type="InterPro" id="IPR054608">
    <property type="entry name" value="SYY-like_C"/>
</dbReference>
<feature type="domain" description="Tyrosine--tRNA ligase SYY-like C-terminal" evidence="12">
    <location>
        <begin position="446"/>
        <end position="516"/>
    </location>
</feature>
<dbReference type="CDD" id="cd00165">
    <property type="entry name" value="S4"/>
    <property type="match status" value="1"/>
</dbReference>
<dbReference type="Proteomes" id="UP001355207">
    <property type="component" value="Chromosome 2"/>
</dbReference>
<evidence type="ECO:0000256" key="1">
    <source>
        <dbReference type="ARBA" id="ARBA00013160"/>
    </source>
</evidence>
<reference evidence="13 14" key="1">
    <citation type="submission" date="2024-01" db="EMBL/GenBank/DDBJ databases">
        <title>Comparative genomics of Cryptococcus and Kwoniella reveals pathogenesis evolution and contrasting modes of karyotype evolution via chromosome fusion or intercentromeric recombination.</title>
        <authorList>
            <person name="Coelho M.A."/>
            <person name="David-Palma M."/>
            <person name="Shea T."/>
            <person name="Bowers K."/>
            <person name="McGinley-Smith S."/>
            <person name="Mohammad A.W."/>
            <person name="Gnirke A."/>
            <person name="Yurkov A.M."/>
            <person name="Nowrousian M."/>
            <person name="Sun S."/>
            <person name="Cuomo C.A."/>
            <person name="Heitman J."/>
        </authorList>
    </citation>
    <scope>NUCLEOTIDE SEQUENCE [LARGE SCALE GENOMIC DNA]</scope>
    <source>
        <strain evidence="13 14">CBS 6074</strain>
    </source>
</reference>
<dbReference type="HAMAP" id="MF_02006">
    <property type="entry name" value="Tyr_tRNA_synth_type1"/>
    <property type="match status" value="1"/>
</dbReference>
<dbReference type="Gene3D" id="3.40.50.620">
    <property type="entry name" value="HUPs"/>
    <property type="match status" value="1"/>
</dbReference>
<keyword evidence="7 11" id="KW-0030">Aminoacyl-tRNA synthetase</keyword>
<dbReference type="Pfam" id="PF00579">
    <property type="entry name" value="tRNA-synt_1b"/>
    <property type="match status" value="1"/>
</dbReference>
<keyword evidence="2 11" id="KW-0436">Ligase</keyword>
<protein>
    <recommendedName>
        <fullName evidence="1 11">Tyrosine--tRNA ligase</fullName>
        <ecNumber evidence="1 11">6.1.1.1</ecNumber>
    </recommendedName>
    <alternativeName>
        <fullName evidence="8 11">Tyrosyl-tRNA synthetase</fullName>
    </alternativeName>
</protein>
<dbReference type="GO" id="GO:0005829">
    <property type="term" value="C:cytosol"/>
    <property type="evidence" value="ECO:0007669"/>
    <property type="project" value="TreeGrafter"/>
</dbReference>
<organism evidence="13 14">
    <name type="scientific">Kwoniella dendrophila CBS 6074</name>
    <dbReference type="NCBI Taxonomy" id="1295534"/>
    <lineage>
        <taxon>Eukaryota</taxon>
        <taxon>Fungi</taxon>
        <taxon>Dikarya</taxon>
        <taxon>Basidiomycota</taxon>
        <taxon>Agaricomycotina</taxon>
        <taxon>Tremellomycetes</taxon>
        <taxon>Tremellales</taxon>
        <taxon>Cryptococcaceae</taxon>
        <taxon>Kwoniella</taxon>
    </lineage>
</organism>
<dbReference type="Gene3D" id="3.10.290.10">
    <property type="entry name" value="RNA-binding S4 domain"/>
    <property type="match status" value="1"/>
</dbReference>
<evidence type="ECO:0000313" key="14">
    <source>
        <dbReference type="Proteomes" id="UP001355207"/>
    </source>
</evidence>
<keyword evidence="6 11" id="KW-0648">Protein biosynthesis</keyword>
<dbReference type="EMBL" id="CP144099">
    <property type="protein sequence ID" value="WWC86599.1"/>
    <property type="molecule type" value="Genomic_DNA"/>
</dbReference>
<dbReference type="EC" id="6.1.1.1" evidence="1 11"/>
<dbReference type="Gene3D" id="1.10.240.10">
    <property type="entry name" value="Tyrosyl-Transfer RNA Synthetase"/>
    <property type="match status" value="1"/>
</dbReference>
<dbReference type="Pfam" id="PF22421">
    <property type="entry name" value="SYY_C-terminal"/>
    <property type="match status" value="1"/>
</dbReference>
<dbReference type="GO" id="GO:0005524">
    <property type="term" value="F:ATP binding"/>
    <property type="evidence" value="ECO:0007669"/>
    <property type="project" value="UniProtKB-KW"/>
</dbReference>
<evidence type="ECO:0000256" key="11">
    <source>
        <dbReference type="RuleBase" id="RU361234"/>
    </source>
</evidence>
<keyword evidence="3 11" id="KW-0547">Nucleotide-binding</keyword>
<evidence type="ECO:0000256" key="3">
    <source>
        <dbReference type="ARBA" id="ARBA00022741"/>
    </source>
</evidence>
<evidence type="ECO:0000259" key="12">
    <source>
        <dbReference type="Pfam" id="PF22421"/>
    </source>
</evidence>
<dbReference type="GeneID" id="91092148"/>
<proteinExistence type="inferred from homology"/>
<evidence type="ECO:0000256" key="2">
    <source>
        <dbReference type="ARBA" id="ARBA00022598"/>
    </source>
</evidence>
<accession>A0AAX4JNW9</accession>
<name>A0AAX4JNW9_9TREE</name>
<evidence type="ECO:0000256" key="10">
    <source>
        <dbReference type="PROSITE-ProRule" id="PRU00182"/>
    </source>
</evidence>
<gene>
    <name evidence="13" type="ORF">L201_001476</name>
</gene>
<keyword evidence="5 10" id="KW-0694">RNA-binding</keyword>
<sequence length="522" mass="58846">MPNPFLSSLRRPCHARQVNKLLRQYIQTQSKSVIQELEERGFVAALTSPKLHQHVENPTTIYSGVDPSASSLHVGNLLPLLGLLHFQSKGHQSICLIGGATGSIGDPSGRSTERKALTEEELAVNVRGITNQVHRFFETGSSYLQKRGIEIINQNKNKDQNNEKELGIKVVNNYEWTKNVSLLDFLRGPGKLSRVGVMLSRDSVKNRLTSDSGISFTEFTYQLLQAYDFSHLFKEFGCKIQLGGSDQWGNIVSGIDLIKRTHSKDQNQNQNQIESISTEKITEQNTKQVEEEKETAEELDVEAYGITIPLLTTSTGEKFGKSAGNAVWLDERRTSPAEFYQFFLRTTDEDVAKYLKLFTFLPIEQIESIMAEHEKSRSLRKPQRLLASEVTELVHGDDGLSRALLATEILFPSPSSSSSKDNKKTTISTEKVLYAFQNDSRLYKIPFSKIKNKPISKILVEFGLCKSRSESSKFISQRSIFINNQKITDPRIEITRTSLINNGDLAFLRIGNKKHLIFNIVD</sequence>
<evidence type="ECO:0000256" key="4">
    <source>
        <dbReference type="ARBA" id="ARBA00022840"/>
    </source>
</evidence>
<dbReference type="GO" id="GO:0005739">
    <property type="term" value="C:mitochondrion"/>
    <property type="evidence" value="ECO:0007669"/>
    <property type="project" value="TreeGrafter"/>
</dbReference>
<dbReference type="SUPFAM" id="SSF55174">
    <property type="entry name" value="Alpha-L RNA-binding motif"/>
    <property type="match status" value="1"/>
</dbReference>
<comment type="similarity">
    <text evidence="11">Belongs to the class-I aminoacyl-tRNA synthetase family.</text>
</comment>
<evidence type="ECO:0000256" key="8">
    <source>
        <dbReference type="ARBA" id="ARBA00033323"/>
    </source>
</evidence>
<evidence type="ECO:0000256" key="9">
    <source>
        <dbReference type="ARBA" id="ARBA00048248"/>
    </source>
</evidence>
<dbReference type="NCBIfam" id="TIGR00234">
    <property type="entry name" value="tyrS"/>
    <property type="match status" value="2"/>
</dbReference>
<dbReference type="PANTHER" id="PTHR11766:SF0">
    <property type="entry name" value="TYROSINE--TRNA LIGASE, MITOCHONDRIAL"/>
    <property type="match status" value="1"/>
</dbReference>
<evidence type="ECO:0000256" key="7">
    <source>
        <dbReference type="ARBA" id="ARBA00023146"/>
    </source>
</evidence>
<dbReference type="CDD" id="cd00805">
    <property type="entry name" value="TyrRS_core"/>
    <property type="match status" value="1"/>
</dbReference>
<dbReference type="FunFam" id="1.10.240.10:FF:000001">
    <property type="entry name" value="Tyrosine--tRNA ligase"/>
    <property type="match status" value="1"/>
</dbReference>
<dbReference type="InterPro" id="IPR024088">
    <property type="entry name" value="Tyr-tRNA-ligase_bac-type"/>
</dbReference>
<evidence type="ECO:0000256" key="6">
    <source>
        <dbReference type="ARBA" id="ARBA00022917"/>
    </source>
</evidence>
<evidence type="ECO:0000256" key="5">
    <source>
        <dbReference type="ARBA" id="ARBA00022884"/>
    </source>
</evidence>
<dbReference type="PROSITE" id="PS50889">
    <property type="entry name" value="S4"/>
    <property type="match status" value="1"/>
</dbReference>
<dbReference type="InterPro" id="IPR024107">
    <property type="entry name" value="Tyr-tRNA-ligase_bac_1"/>
</dbReference>
<dbReference type="AlphaFoldDB" id="A0AAX4JNW9"/>
<dbReference type="InterPro" id="IPR002307">
    <property type="entry name" value="Tyr-tRNA-ligase"/>
</dbReference>
<dbReference type="InterPro" id="IPR014729">
    <property type="entry name" value="Rossmann-like_a/b/a_fold"/>
</dbReference>
<dbReference type="PANTHER" id="PTHR11766">
    <property type="entry name" value="TYROSYL-TRNA SYNTHETASE"/>
    <property type="match status" value="1"/>
</dbReference>
<comment type="catalytic activity">
    <reaction evidence="9 11">
        <text>tRNA(Tyr) + L-tyrosine + ATP = L-tyrosyl-tRNA(Tyr) + AMP + diphosphate + H(+)</text>
        <dbReference type="Rhea" id="RHEA:10220"/>
        <dbReference type="Rhea" id="RHEA-COMP:9706"/>
        <dbReference type="Rhea" id="RHEA-COMP:9707"/>
        <dbReference type="ChEBI" id="CHEBI:15378"/>
        <dbReference type="ChEBI" id="CHEBI:30616"/>
        <dbReference type="ChEBI" id="CHEBI:33019"/>
        <dbReference type="ChEBI" id="CHEBI:58315"/>
        <dbReference type="ChEBI" id="CHEBI:78442"/>
        <dbReference type="ChEBI" id="CHEBI:78536"/>
        <dbReference type="ChEBI" id="CHEBI:456215"/>
        <dbReference type="EC" id="6.1.1.1"/>
    </reaction>
</comment>
<dbReference type="GO" id="GO:0006437">
    <property type="term" value="P:tyrosyl-tRNA aminoacylation"/>
    <property type="evidence" value="ECO:0007669"/>
    <property type="project" value="InterPro"/>
</dbReference>
<dbReference type="InterPro" id="IPR036986">
    <property type="entry name" value="S4_RNA-bd_sf"/>
</dbReference>